<keyword evidence="4" id="KW-0963">Cytoplasm</keyword>
<dbReference type="CDD" id="cd00555">
    <property type="entry name" value="Maf"/>
    <property type="match status" value="1"/>
</dbReference>
<comment type="subcellular location">
    <subcellularLocation>
        <location evidence="4">Cytoplasm</location>
    </subcellularLocation>
</comment>
<organism evidence="5 6">
    <name type="scientific">Luteitalea pratensis</name>
    <dbReference type="NCBI Taxonomy" id="1855912"/>
    <lineage>
        <taxon>Bacteria</taxon>
        <taxon>Pseudomonadati</taxon>
        <taxon>Acidobacteriota</taxon>
        <taxon>Vicinamibacteria</taxon>
        <taxon>Vicinamibacterales</taxon>
        <taxon>Vicinamibacteraceae</taxon>
        <taxon>Luteitalea</taxon>
    </lineage>
</organism>
<dbReference type="PIRSF" id="PIRSF006305">
    <property type="entry name" value="Maf"/>
    <property type="match status" value="1"/>
</dbReference>
<dbReference type="EC" id="3.6.1.9" evidence="4"/>
<evidence type="ECO:0000256" key="2">
    <source>
        <dbReference type="ARBA" id="ARBA00022801"/>
    </source>
</evidence>
<dbReference type="OrthoDB" id="9807767at2"/>
<dbReference type="NCBIfam" id="TIGR00172">
    <property type="entry name" value="maf"/>
    <property type="match status" value="1"/>
</dbReference>
<dbReference type="PATRIC" id="fig|1813736.3.peg.3594"/>
<dbReference type="InterPro" id="IPR029001">
    <property type="entry name" value="ITPase-like_fam"/>
</dbReference>
<comment type="function">
    <text evidence="4">Nucleoside triphosphate pyrophosphatase that hydrolyzes dTTP and UTP. May have a dual role in cell division arrest and in preventing the incorporation of modified nucleotides into cellular nucleic acids.</text>
</comment>
<feature type="site" description="Important for substrate specificity" evidence="4">
    <location>
        <position position="68"/>
    </location>
</feature>
<dbReference type="Proteomes" id="UP000076079">
    <property type="component" value="Chromosome"/>
</dbReference>
<dbReference type="Gene3D" id="3.90.950.10">
    <property type="match status" value="1"/>
</dbReference>
<protein>
    <recommendedName>
        <fullName evidence="4">dTTP/UTP pyrophosphatase</fullName>
        <shortName evidence="4">dTTPase/UTPase</shortName>
        <ecNumber evidence="4">3.6.1.9</ecNumber>
    </recommendedName>
    <alternativeName>
        <fullName evidence="4">Nucleoside triphosphate pyrophosphatase</fullName>
    </alternativeName>
    <alternativeName>
        <fullName evidence="4">Nucleotide pyrophosphatase</fullName>
        <shortName evidence="4">Nucleotide PPase</shortName>
    </alternativeName>
</protein>
<comment type="similarity">
    <text evidence="4">Belongs to the Maf family. YhdE subfamily.</text>
</comment>
<keyword evidence="2 4" id="KW-0378">Hydrolase</keyword>
<reference evidence="5 6" key="1">
    <citation type="journal article" date="2016" name="Genome Announc.">
        <title>First Complete Genome Sequence of a Subdivision 6 Acidobacterium Strain.</title>
        <authorList>
            <person name="Huang S."/>
            <person name="Vieira S."/>
            <person name="Bunk B."/>
            <person name="Riedel T."/>
            <person name="Sproer C."/>
            <person name="Overmann J."/>
        </authorList>
    </citation>
    <scope>NUCLEOTIDE SEQUENCE [LARGE SCALE GENOMIC DNA]</scope>
    <source>
        <strain evidence="6">DSM 100886 HEG_-6_39</strain>
    </source>
</reference>
<dbReference type="InterPro" id="IPR003697">
    <property type="entry name" value="Maf-like"/>
</dbReference>
<comment type="catalytic activity">
    <reaction evidence="4">
        <text>UTP + H2O = UMP + diphosphate + H(+)</text>
        <dbReference type="Rhea" id="RHEA:29395"/>
        <dbReference type="ChEBI" id="CHEBI:15377"/>
        <dbReference type="ChEBI" id="CHEBI:15378"/>
        <dbReference type="ChEBI" id="CHEBI:33019"/>
        <dbReference type="ChEBI" id="CHEBI:46398"/>
        <dbReference type="ChEBI" id="CHEBI:57865"/>
        <dbReference type="EC" id="3.6.1.9"/>
    </reaction>
</comment>
<proteinExistence type="inferred from homology"/>
<reference evidence="6" key="2">
    <citation type="submission" date="2016-04" db="EMBL/GenBank/DDBJ databases">
        <title>First Complete Genome Sequence of a Subdivision 6 Acidobacterium.</title>
        <authorList>
            <person name="Huang S."/>
            <person name="Vieira S."/>
            <person name="Bunk B."/>
            <person name="Riedel T."/>
            <person name="Sproeer C."/>
            <person name="Overmann J."/>
        </authorList>
    </citation>
    <scope>NUCLEOTIDE SEQUENCE [LARGE SCALE GENOMIC DNA]</scope>
    <source>
        <strain evidence="6">DSM 100886 HEG_-6_39</strain>
    </source>
</reference>
<feature type="site" description="Important for substrate specificity" evidence="4">
    <location>
        <position position="150"/>
    </location>
</feature>
<keyword evidence="6" id="KW-1185">Reference proteome</keyword>
<sequence length="187" mass="20412">MKLILASSSPRRSALLSAVGYHFEVRVADVDETPLDGETAEALVRRLARLKAWKVACSEDEVVLAADTTVACDGEIMNKPEDHAEATRMLRRLSGREHEVFTGVTLRHVGGEETFVERTVVWFAPMSEAEIAWYVDSGEPLGKAGAYGIQGRASRFVTRVEGSYPNVVGLPTAQVAKHLAKYVQPAS</sequence>
<dbReference type="GO" id="GO:0005737">
    <property type="term" value="C:cytoplasm"/>
    <property type="evidence" value="ECO:0007669"/>
    <property type="project" value="UniProtKB-SubCell"/>
</dbReference>
<comment type="catalytic activity">
    <reaction evidence="4">
        <text>dTTP + H2O = dTMP + diphosphate + H(+)</text>
        <dbReference type="Rhea" id="RHEA:28534"/>
        <dbReference type="ChEBI" id="CHEBI:15377"/>
        <dbReference type="ChEBI" id="CHEBI:15378"/>
        <dbReference type="ChEBI" id="CHEBI:33019"/>
        <dbReference type="ChEBI" id="CHEBI:37568"/>
        <dbReference type="ChEBI" id="CHEBI:63528"/>
        <dbReference type="EC" id="3.6.1.9"/>
    </reaction>
</comment>
<feature type="active site" description="Proton acceptor" evidence="4">
    <location>
        <position position="67"/>
    </location>
</feature>
<comment type="caution">
    <text evidence="4">Lacks conserved residue(s) required for the propagation of feature annotation.</text>
</comment>
<dbReference type="Pfam" id="PF02545">
    <property type="entry name" value="Maf"/>
    <property type="match status" value="1"/>
</dbReference>
<evidence type="ECO:0000313" key="5">
    <source>
        <dbReference type="EMBL" id="AMY10155.1"/>
    </source>
</evidence>
<evidence type="ECO:0000256" key="1">
    <source>
        <dbReference type="ARBA" id="ARBA00001968"/>
    </source>
</evidence>
<dbReference type="HAMAP" id="MF_00528">
    <property type="entry name" value="Maf"/>
    <property type="match status" value="1"/>
</dbReference>
<feature type="site" description="Important for substrate specificity" evidence="4">
    <location>
        <position position="11"/>
    </location>
</feature>
<dbReference type="EMBL" id="CP015136">
    <property type="protein sequence ID" value="AMY10155.1"/>
    <property type="molecule type" value="Genomic_DNA"/>
</dbReference>
<dbReference type="KEGG" id="abac:LuPra_03384"/>
<dbReference type="PANTHER" id="PTHR43213:SF5">
    <property type="entry name" value="BIFUNCTIONAL DTTP_UTP PYROPHOSPHATASE_METHYLTRANSFERASE PROTEIN-RELATED"/>
    <property type="match status" value="1"/>
</dbReference>
<gene>
    <name evidence="5" type="primary">maf</name>
    <name evidence="5" type="ORF">LuPra_03384</name>
</gene>
<dbReference type="GO" id="GO:0009117">
    <property type="term" value="P:nucleotide metabolic process"/>
    <property type="evidence" value="ECO:0007669"/>
    <property type="project" value="UniProtKB-KW"/>
</dbReference>
<accession>A0A143PNJ0</accession>
<dbReference type="GO" id="GO:0036218">
    <property type="term" value="F:dTTP diphosphatase activity"/>
    <property type="evidence" value="ECO:0007669"/>
    <property type="project" value="RHEA"/>
</dbReference>
<dbReference type="AlphaFoldDB" id="A0A143PNJ0"/>
<dbReference type="GO" id="GO:0036221">
    <property type="term" value="F:UTP diphosphatase activity"/>
    <property type="evidence" value="ECO:0007669"/>
    <property type="project" value="RHEA"/>
</dbReference>
<dbReference type="RefSeq" id="WP_110174737.1">
    <property type="nucleotide sequence ID" value="NZ_CP015136.1"/>
</dbReference>
<evidence type="ECO:0000256" key="3">
    <source>
        <dbReference type="ARBA" id="ARBA00023080"/>
    </source>
</evidence>
<dbReference type="PANTHER" id="PTHR43213">
    <property type="entry name" value="BIFUNCTIONAL DTTP/UTP PYROPHOSPHATASE/METHYLTRANSFERASE PROTEIN-RELATED"/>
    <property type="match status" value="1"/>
</dbReference>
<evidence type="ECO:0000313" key="6">
    <source>
        <dbReference type="Proteomes" id="UP000076079"/>
    </source>
</evidence>
<dbReference type="STRING" id="1855912.LuPra_03384"/>
<name>A0A143PNJ0_LUTPR</name>
<comment type="cofactor">
    <cofactor evidence="1 4">
        <name>a divalent metal cation</name>
        <dbReference type="ChEBI" id="CHEBI:60240"/>
    </cofactor>
</comment>
<dbReference type="SUPFAM" id="SSF52972">
    <property type="entry name" value="ITPase-like"/>
    <property type="match status" value="1"/>
</dbReference>
<keyword evidence="3 4" id="KW-0546">Nucleotide metabolism</keyword>
<evidence type="ECO:0000256" key="4">
    <source>
        <dbReference type="HAMAP-Rule" id="MF_00528"/>
    </source>
</evidence>